<feature type="domain" description="GH26" evidence="7">
    <location>
        <begin position="81"/>
        <end position="422"/>
    </location>
</feature>
<evidence type="ECO:0000259" key="7">
    <source>
        <dbReference type="PROSITE" id="PS51764"/>
    </source>
</evidence>
<feature type="chain" id="PRO_5045056687" evidence="6">
    <location>
        <begin position="21"/>
        <end position="433"/>
    </location>
</feature>
<dbReference type="InterPro" id="IPR000805">
    <property type="entry name" value="Glyco_hydro_26"/>
</dbReference>
<evidence type="ECO:0000256" key="4">
    <source>
        <dbReference type="PROSITE-ProRule" id="PRU01100"/>
    </source>
</evidence>
<organism evidence="8 9">
    <name type="scientific">Autumnicola edwardsiae</name>
    <dbReference type="NCBI Taxonomy" id="3075594"/>
    <lineage>
        <taxon>Bacteria</taxon>
        <taxon>Pseudomonadati</taxon>
        <taxon>Bacteroidota</taxon>
        <taxon>Flavobacteriia</taxon>
        <taxon>Flavobacteriales</taxon>
        <taxon>Flavobacteriaceae</taxon>
        <taxon>Autumnicola</taxon>
    </lineage>
</organism>
<dbReference type="Pfam" id="PF02156">
    <property type="entry name" value="Glyco_hydro_26"/>
    <property type="match status" value="1"/>
</dbReference>
<dbReference type="EMBL" id="JAVRHP010000105">
    <property type="protein sequence ID" value="MDT0651362.1"/>
    <property type="molecule type" value="Genomic_DNA"/>
</dbReference>
<reference evidence="8 9" key="1">
    <citation type="submission" date="2023-09" db="EMBL/GenBank/DDBJ databases">
        <authorList>
            <person name="Rey-Velasco X."/>
        </authorList>
    </citation>
    <scope>NUCLEOTIDE SEQUENCE [LARGE SCALE GENOMIC DNA]</scope>
    <source>
        <strain evidence="8 9">F297</strain>
    </source>
</reference>
<keyword evidence="2 4" id="KW-0378">Hydrolase</keyword>
<name>A0ABU3CYB3_9FLAO</name>
<dbReference type="PROSITE" id="PS51764">
    <property type="entry name" value="GH26"/>
    <property type="match status" value="1"/>
</dbReference>
<dbReference type="PANTHER" id="PTHR40079:SF4">
    <property type="entry name" value="GH26 DOMAIN-CONTAINING PROTEIN-RELATED"/>
    <property type="match status" value="1"/>
</dbReference>
<sequence length="433" mass="49215">MKKLSYLLLLFVFIITTACSDDDSFDEPDPVEETPEEVPEEPEEPTEPEAPEETPEEEDQQTYAFTPGEARGYIVDGSASEETVALFYHLKAISDSRFIIGQQDAFSAFYNDDSGESDMKKLTGSDPGMLGSDFMFITDDSNNGEEGNWFYQQEQQIIQDAIEAYDKGMVNAFSWHLREPYEGDHFYTSEMTAFQKENAFRSIMEGGANHEYYKEKLQKVAEVVKNMRGSDGVLVPVIFRPFHEFDGDFFWWGAPYSTPAEYKEVWRFTVTYLRDEMDVHNLLYAFSPDNSYTSKSAYLSRYPGDEYVDILGMDNYGDLAAQDGSGVATANQKLKVVSDLAKEKNKVAALTETGYFVDAQNPLPPNFYSENIYNVITENDVNIGFIMFWQNYSDSYTVPVPGVEGEDDFVEFVDKEEALLLEDLPSLYELPAN</sequence>
<feature type="signal peptide" evidence="6">
    <location>
        <begin position="1"/>
        <end position="20"/>
    </location>
</feature>
<comment type="caution">
    <text evidence="8">The sequence shown here is derived from an EMBL/GenBank/DDBJ whole genome shotgun (WGS) entry which is preliminary data.</text>
</comment>
<dbReference type="Gene3D" id="3.20.20.80">
    <property type="entry name" value="Glycosidases"/>
    <property type="match status" value="1"/>
</dbReference>
<keyword evidence="9" id="KW-1185">Reference proteome</keyword>
<feature type="region of interest" description="Disordered" evidence="5">
    <location>
        <begin position="21"/>
        <end position="60"/>
    </location>
</feature>
<feature type="active site" description="Nucleophile" evidence="4">
    <location>
        <position position="352"/>
    </location>
</feature>
<accession>A0ABU3CYB3</accession>
<evidence type="ECO:0000313" key="9">
    <source>
        <dbReference type="Proteomes" id="UP001248819"/>
    </source>
</evidence>
<dbReference type="SUPFAM" id="SSF51445">
    <property type="entry name" value="(Trans)glycosidases"/>
    <property type="match status" value="1"/>
</dbReference>
<dbReference type="RefSeq" id="WP_311485482.1">
    <property type="nucleotide sequence ID" value="NZ_JAVRHP010000105.1"/>
</dbReference>
<evidence type="ECO:0000256" key="2">
    <source>
        <dbReference type="ARBA" id="ARBA00022801"/>
    </source>
</evidence>
<dbReference type="InterPro" id="IPR017853">
    <property type="entry name" value="GH"/>
</dbReference>
<evidence type="ECO:0000256" key="6">
    <source>
        <dbReference type="SAM" id="SignalP"/>
    </source>
</evidence>
<evidence type="ECO:0000313" key="8">
    <source>
        <dbReference type="EMBL" id="MDT0651362.1"/>
    </source>
</evidence>
<proteinExistence type="inferred from homology"/>
<keyword evidence="3 4" id="KW-0326">Glycosidase</keyword>
<keyword evidence="6" id="KW-0732">Signal</keyword>
<protein>
    <submittedName>
        <fullName evidence="8">Glycosyl hydrolase</fullName>
    </submittedName>
</protein>
<evidence type="ECO:0000256" key="1">
    <source>
        <dbReference type="ARBA" id="ARBA00007754"/>
    </source>
</evidence>
<dbReference type="InterPro" id="IPR022790">
    <property type="entry name" value="GH26_dom"/>
</dbReference>
<dbReference type="Proteomes" id="UP001248819">
    <property type="component" value="Unassembled WGS sequence"/>
</dbReference>
<gene>
    <name evidence="8" type="ORF">RM529_14500</name>
</gene>
<dbReference type="PANTHER" id="PTHR40079">
    <property type="entry name" value="MANNAN ENDO-1,4-BETA-MANNOSIDASE E-RELATED"/>
    <property type="match status" value="1"/>
</dbReference>
<dbReference type="GO" id="GO:0016787">
    <property type="term" value="F:hydrolase activity"/>
    <property type="evidence" value="ECO:0007669"/>
    <property type="project" value="UniProtKB-KW"/>
</dbReference>
<comment type="similarity">
    <text evidence="1 4">Belongs to the glycosyl hydrolase 26 family.</text>
</comment>
<evidence type="ECO:0000256" key="3">
    <source>
        <dbReference type="ARBA" id="ARBA00023295"/>
    </source>
</evidence>
<evidence type="ECO:0000256" key="5">
    <source>
        <dbReference type="SAM" id="MobiDB-lite"/>
    </source>
</evidence>
<dbReference type="PROSITE" id="PS51257">
    <property type="entry name" value="PROKAR_LIPOPROTEIN"/>
    <property type="match status" value="1"/>
</dbReference>
<feature type="active site" description="Proton donor" evidence="4">
    <location>
        <position position="244"/>
    </location>
</feature>
<dbReference type="PRINTS" id="PR00739">
    <property type="entry name" value="GLHYDRLASE26"/>
</dbReference>